<keyword evidence="1" id="KW-0732">Signal</keyword>
<evidence type="ECO:0000313" key="2">
    <source>
        <dbReference type="EMBL" id="KAA6359781.1"/>
    </source>
</evidence>
<comment type="caution">
    <text evidence="2">The sequence shown here is derived from an EMBL/GenBank/DDBJ whole genome shotgun (WGS) entry which is preliminary data.</text>
</comment>
<organism evidence="2 3">
    <name type="scientific">Streblomastix strix</name>
    <dbReference type="NCBI Taxonomy" id="222440"/>
    <lineage>
        <taxon>Eukaryota</taxon>
        <taxon>Metamonada</taxon>
        <taxon>Preaxostyla</taxon>
        <taxon>Oxymonadida</taxon>
        <taxon>Streblomastigidae</taxon>
        <taxon>Streblomastix</taxon>
    </lineage>
</organism>
<dbReference type="AlphaFoldDB" id="A0A5J4TQS5"/>
<feature type="signal peptide" evidence="1">
    <location>
        <begin position="1"/>
        <end position="25"/>
    </location>
</feature>
<gene>
    <name evidence="2" type="ORF">EZS28_044692</name>
</gene>
<dbReference type="EMBL" id="SNRW01027879">
    <property type="protein sequence ID" value="KAA6359781.1"/>
    <property type="molecule type" value="Genomic_DNA"/>
</dbReference>
<proteinExistence type="predicted"/>
<evidence type="ECO:0000256" key="1">
    <source>
        <dbReference type="SAM" id="SignalP"/>
    </source>
</evidence>
<accession>A0A5J4TQS5</accession>
<feature type="chain" id="PRO_5023901173" evidence="1">
    <location>
        <begin position="26"/>
        <end position="93"/>
    </location>
</feature>
<sequence>MSSSLLRVRKVFALLLLFLYELKEGDKGGEIDQYQNLNDKGDISEGVTIVSIQSIWDGDSIDGLDDKVYVGDTRVQVGDQISNIQLGGFDVSS</sequence>
<reference evidence="2 3" key="1">
    <citation type="submission" date="2019-03" db="EMBL/GenBank/DDBJ databases">
        <title>Single cell metagenomics reveals metabolic interactions within the superorganism composed of flagellate Streblomastix strix and complex community of Bacteroidetes bacteria on its surface.</title>
        <authorList>
            <person name="Treitli S.C."/>
            <person name="Kolisko M."/>
            <person name="Husnik F."/>
            <person name="Keeling P."/>
            <person name="Hampl V."/>
        </authorList>
    </citation>
    <scope>NUCLEOTIDE SEQUENCE [LARGE SCALE GENOMIC DNA]</scope>
    <source>
        <strain evidence="2">ST1C</strain>
    </source>
</reference>
<protein>
    <submittedName>
        <fullName evidence="2">Uncharacterized protein</fullName>
    </submittedName>
</protein>
<evidence type="ECO:0000313" key="3">
    <source>
        <dbReference type="Proteomes" id="UP000324800"/>
    </source>
</evidence>
<dbReference type="Proteomes" id="UP000324800">
    <property type="component" value="Unassembled WGS sequence"/>
</dbReference>
<name>A0A5J4TQS5_9EUKA</name>